<evidence type="ECO:0000256" key="1">
    <source>
        <dbReference type="SAM" id="MobiDB-lite"/>
    </source>
</evidence>
<organism evidence="2 3">
    <name type="scientific">Oryza meyeriana var. granulata</name>
    <dbReference type="NCBI Taxonomy" id="110450"/>
    <lineage>
        <taxon>Eukaryota</taxon>
        <taxon>Viridiplantae</taxon>
        <taxon>Streptophyta</taxon>
        <taxon>Embryophyta</taxon>
        <taxon>Tracheophyta</taxon>
        <taxon>Spermatophyta</taxon>
        <taxon>Magnoliopsida</taxon>
        <taxon>Liliopsida</taxon>
        <taxon>Poales</taxon>
        <taxon>Poaceae</taxon>
        <taxon>BOP clade</taxon>
        <taxon>Oryzoideae</taxon>
        <taxon>Oryzeae</taxon>
        <taxon>Oryzinae</taxon>
        <taxon>Oryza</taxon>
        <taxon>Oryza meyeriana</taxon>
    </lineage>
</organism>
<dbReference type="Proteomes" id="UP000479710">
    <property type="component" value="Unassembled WGS sequence"/>
</dbReference>
<evidence type="ECO:0000313" key="3">
    <source>
        <dbReference type="Proteomes" id="UP000479710"/>
    </source>
</evidence>
<sequence>MEEEDGTPASSVGRGRGKSGGTGVTPEMATIGKAQDGSIVGRGHGRGREGGRGADASTGIGRGTVNRGFMLR</sequence>
<proteinExistence type="predicted"/>
<accession>A0A6G1DV82</accession>
<protein>
    <submittedName>
        <fullName evidence="2">Uncharacterized protein</fullName>
    </submittedName>
</protein>
<dbReference type="AlphaFoldDB" id="A0A6G1DV82"/>
<comment type="caution">
    <text evidence="2">The sequence shown here is derived from an EMBL/GenBank/DDBJ whole genome shotgun (WGS) entry which is preliminary data.</text>
</comment>
<dbReference type="EMBL" id="SPHZ02000005">
    <property type="protein sequence ID" value="KAF0916311.1"/>
    <property type="molecule type" value="Genomic_DNA"/>
</dbReference>
<keyword evidence="3" id="KW-1185">Reference proteome</keyword>
<reference evidence="2 3" key="1">
    <citation type="submission" date="2019-11" db="EMBL/GenBank/DDBJ databases">
        <title>Whole genome sequence of Oryza granulata.</title>
        <authorList>
            <person name="Li W."/>
        </authorList>
    </citation>
    <scope>NUCLEOTIDE SEQUENCE [LARGE SCALE GENOMIC DNA]</scope>
    <source>
        <strain evidence="3">cv. Menghai</strain>
        <tissue evidence="2">Leaf</tissue>
    </source>
</reference>
<name>A0A6G1DV82_9ORYZ</name>
<feature type="region of interest" description="Disordered" evidence="1">
    <location>
        <begin position="1"/>
        <end position="72"/>
    </location>
</feature>
<evidence type="ECO:0000313" key="2">
    <source>
        <dbReference type="EMBL" id="KAF0916311.1"/>
    </source>
</evidence>
<gene>
    <name evidence="2" type="ORF">E2562_005914</name>
</gene>